<keyword evidence="1" id="KW-0645">Protease</keyword>
<accession>A0A2X2DHS6</accession>
<gene>
    <name evidence="1" type="ORF">NCTC10975_00339</name>
</gene>
<evidence type="ECO:0000313" key="1">
    <source>
        <dbReference type="EMBL" id="SPY94010.1"/>
    </source>
</evidence>
<dbReference type="AlphaFoldDB" id="A0A2X2DHS6"/>
<dbReference type="EMBL" id="UAUE01000002">
    <property type="protein sequence ID" value="SPY94010.1"/>
    <property type="molecule type" value="Genomic_DNA"/>
</dbReference>
<sequence length="44" mass="4848">MITPLMLTGRSTDHLVTLSERHHLQFNATKAFLALQQPSGQSGI</sequence>
<name>A0A2X2DHS6_PROMI</name>
<keyword evidence="1" id="KW-0121">Carboxypeptidase</keyword>
<keyword evidence="1" id="KW-0378">Hydrolase</keyword>
<protein>
    <submittedName>
        <fullName evidence="1">D-alanyl-D-alanine carboxypeptidase</fullName>
    </submittedName>
</protein>
<dbReference type="Proteomes" id="UP000251485">
    <property type="component" value="Unassembled WGS sequence"/>
</dbReference>
<organism evidence="1 2">
    <name type="scientific">Proteus mirabilis</name>
    <dbReference type="NCBI Taxonomy" id="584"/>
    <lineage>
        <taxon>Bacteria</taxon>
        <taxon>Pseudomonadati</taxon>
        <taxon>Pseudomonadota</taxon>
        <taxon>Gammaproteobacteria</taxon>
        <taxon>Enterobacterales</taxon>
        <taxon>Morganellaceae</taxon>
        <taxon>Proteus</taxon>
    </lineage>
</organism>
<proteinExistence type="predicted"/>
<dbReference type="GO" id="GO:0004180">
    <property type="term" value="F:carboxypeptidase activity"/>
    <property type="evidence" value="ECO:0007669"/>
    <property type="project" value="UniProtKB-KW"/>
</dbReference>
<reference evidence="1 2" key="1">
    <citation type="submission" date="2018-06" db="EMBL/GenBank/DDBJ databases">
        <authorList>
            <consortium name="Pathogen Informatics"/>
            <person name="Doyle S."/>
        </authorList>
    </citation>
    <scope>NUCLEOTIDE SEQUENCE [LARGE SCALE GENOMIC DNA]</scope>
    <source>
        <strain evidence="1 2">NCTC10975</strain>
    </source>
</reference>
<evidence type="ECO:0000313" key="2">
    <source>
        <dbReference type="Proteomes" id="UP000251485"/>
    </source>
</evidence>